<dbReference type="PANTHER" id="PTHR46378:SF1">
    <property type="entry name" value="STEROL REGULATORY ELEMENT-BINDING PROTEIN CLEAVAGE-ACTIVATING PROTEIN"/>
    <property type="match status" value="1"/>
</dbReference>
<dbReference type="InterPro" id="IPR000731">
    <property type="entry name" value="SSD"/>
</dbReference>
<dbReference type="GO" id="GO:0032936">
    <property type="term" value="C:SREBP-SCAP complex"/>
    <property type="evidence" value="ECO:0007669"/>
    <property type="project" value="TreeGrafter"/>
</dbReference>
<evidence type="ECO:0000256" key="21">
    <source>
        <dbReference type="SAM" id="Phobius"/>
    </source>
</evidence>
<evidence type="ECO:0000256" key="3">
    <source>
        <dbReference type="ARBA" id="ARBA00004653"/>
    </source>
</evidence>
<dbReference type="SUPFAM" id="SSF50978">
    <property type="entry name" value="WD40 repeat-like"/>
    <property type="match status" value="1"/>
</dbReference>
<evidence type="ECO:0000256" key="15">
    <source>
        <dbReference type="ARBA" id="ARBA00023136"/>
    </source>
</evidence>
<dbReference type="Pfam" id="PF24006">
    <property type="entry name" value="SCAP_N"/>
    <property type="match status" value="1"/>
</dbReference>
<keyword evidence="6" id="KW-0153">Cholesterol metabolism</keyword>
<keyword evidence="7 20" id="KW-0853">WD repeat</keyword>
<evidence type="ECO:0000256" key="10">
    <source>
        <dbReference type="ARBA" id="ARBA00022824"/>
    </source>
</evidence>
<dbReference type="InterPro" id="IPR001680">
    <property type="entry name" value="WD40_rpt"/>
</dbReference>
<dbReference type="InterPro" id="IPR053958">
    <property type="entry name" value="HMGCR/SNAP/NPC1-like_SSD"/>
</dbReference>
<evidence type="ECO:0000256" key="11">
    <source>
        <dbReference type="ARBA" id="ARBA00022989"/>
    </source>
</evidence>
<comment type="similarity">
    <text evidence="4">Belongs to the WD repeat SCAP family.</text>
</comment>
<dbReference type="InterPro" id="IPR015943">
    <property type="entry name" value="WD40/YVTN_repeat-like_dom_sf"/>
</dbReference>
<keyword evidence="10" id="KW-0256">Endoplasmic reticulum</keyword>
<comment type="subcellular location">
    <subcellularLocation>
        <location evidence="2">Cytoplasmic vesicle</location>
        <location evidence="2">COPII-coated vesicle membrane</location>
        <topology evidence="2">Multi-pass membrane protein</topology>
    </subcellularLocation>
    <subcellularLocation>
        <location evidence="1">Endoplasmic reticulum membrane</location>
        <topology evidence="1">Multi-pass membrane protein</topology>
    </subcellularLocation>
    <subcellularLocation>
        <location evidence="3">Golgi apparatus membrane</location>
        <topology evidence="3">Multi-pass membrane protein</topology>
    </subcellularLocation>
</comment>
<evidence type="ECO:0000256" key="8">
    <source>
        <dbReference type="ARBA" id="ARBA00022692"/>
    </source>
</evidence>
<feature type="transmembrane region" description="Helical" evidence="21">
    <location>
        <begin position="23"/>
        <end position="53"/>
    </location>
</feature>
<dbReference type="Pfam" id="PF12349">
    <property type="entry name" value="Sterol-sensing"/>
    <property type="match status" value="1"/>
</dbReference>
<evidence type="ECO:0000256" key="14">
    <source>
        <dbReference type="ARBA" id="ARBA00023121"/>
    </source>
</evidence>
<dbReference type="GO" id="GO:0032933">
    <property type="term" value="P:SREBP signaling pathway"/>
    <property type="evidence" value="ECO:0007669"/>
    <property type="project" value="InterPro"/>
</dbReference>
<dbReference type="PANTHER" id="PTHR46378">
    <property type="entry name" value="STEROL REGULATORY ELEMENT-BINDING PROTEIN CLEAVAGE-ACTIVATING PROTEIN"/>
    <property type="match status" value="1"/>
</dbReference>
<proteinExistence type="inferred from homology"/>
<keyword evidence="16" id="KW-1207">Sterol metabolism</keyword>
<evidence type="ECO:0000256" key="9">
    <source>
        <dbReference type="ARBA" id="ARBA00022737"/>
    </source>
</evidence>
<evidence type="ECO:0000256" key="7">
    <source>
        <dbReference type="ARBA" id="ARBA00022574"/>
    </source>
</evidence>
<evidence type="ECO:0000256" key="5">
    <source>
        <dbReference type="ARBA" id="ARBA00019541"/>
    </source>
</evidence>
<dbReference type="GO" id="GO:0012507">
    <property type="term" value="C:ER to Golgi transport vesicle membrane"/>
    <property type="evidence" value="ECO:0007669"/>
    <property type="project" value="UniProtKB-SubCell"/>
</dbReference>
<keyword evidence="17" id="KW-0325">Glycoprotein</keyword>
<evidence type="ECO:0000256" key="6">
    <source>
        <dbReference type="ARBA" id="ARBA00022548"/>
    </source>
</evidence>
<keyword evidence="23" id="KW-1185">Reference proteome</keyword>
<evidence type="ECO:0000256" key="17">
    <source>
        <dbReference type="ARBA" id="ARBA00023180"/>
    </source>
</evidence>
<feature type="transmembrane region" description="Helical" evidence="21">
    <location>
        <begin position="420"/>
        <end position="446"/>
    </location>
</feature>
<feature type="transmembrane region" description="Helical" evidence="21">
    <location>
        <begin position="352"/>
        <end position="372"/>
    </location>
</feature>
<dbReference type="GO" id="GO:0045540">
    <property type="term" value="P:regulation of cholesterol biosynthetic process"/>
    <property type="evidence" value="ECO:0007669"/>
    <property type="project" value="TreeGrafter"/>
</dbReference>
<dbReference type="GeneID" id="113210863"/>
<comment type="function">
    <text evidence="19">Escort protein required for cholesterol as well as lipid homeostasis. Regulates export of the SCAP-SREBP complex from the endoplasmic reticulum to the Golgi upon low cholesterol, thereby regulating the processing of sterol regulatory element-binding proteins (SREBPs) SREBF1/SREBP1 and SREBF2/SREBP2. At high sterol concentrations, formation of a ternary complex with INSIG (INSIG1 or INSIG2) leads to mask the ER export signal in SCAP, promoting retention of the complex in the endoplasmic reticulum. Low sterol concentrations trigger release of INSIG, a conformational change in the SSD domain of SCAP, unmasking of the ER export signal, promoting recruitment into COPII-coated vesicles and transport of the SCAP-SREBP to the Golgi: in the Golgi, SREBPs are then processed, releasing the transcription factor fragment of SREBPs from the membrane, its import into the nucleus and up-regulation of LDLR, INSIG1 and the mevalonate pathway. Binds cholesterol via its SSD domain.</text>
</comment>
<dbReference type="SUPFAM" id="SSF82866">
    <property type="entry name" value="Multidrug efflux transporter AcrB transmembrane domain"/>
    <property type="match status" value="1"/>
</dbReference>
<evidence type="ECO:0000256" key="4">
    <source>
        <dbReference type="ARBA" id="ARBA00007410"/>
    </source>
</evidence>
<dbReference type="PROSITE" id="PS50156">
    <property type="entry name" value="SSD"/>
    <property type="match status" value="1"/>
</dbReference>
<evidence type="ECO:0000256" key="2">
    <source>
        <dbReference type="ARBA" id="ARBA00004557"/>
    </source>
</evidence>
<dbReference type="InterPro" id="IPR057042">
    <property type="entry name" value="Beta-prop_SCAP"/>
</dbReference>
<evidence type="ECO:0000256" key="18">
    <source>
        <dbReference type="ARBA" id="ARBA00023221"/>
    </source>
</evidence>
<dbReference type="InterPro" id="IPR030225">
    <property type="entry name" value="SCAP"/>
</dbReference>
<evidence type="ECO:0000313" key="23">
    <source>
        <dbReference type="Proteomes" id="UP000504606"/>
    </source>
</evidence>
<keyword evidence="15 21" id="KW-0472">Membrane</keyword>
<feature type="transmembrane region" description="Helical" evidence="21">
    <location>
        <begin position="717"/>
        <end position="739"/>
    </location>
</feature>
<keyword evidence="14" id="KW-0446">Lipid-binding</keyword>
<evidence type="ECO:0000256" key="16">
    <source>
        <dbReference type="ARBA" id="ARBA00023166"/>
    </source>
</evidence>
<gene>
    <name evidence="24" type="primary">LOC113210863</name>
</gene>
<keyword evidence="18" id="KW-0753">Steroid metabolism</keyword>
<evidence type="ECO:0000256" key="19">
    <source>
        <dbReference type="ARBA" id="ARBA00045958"/>
    </source>
</evidence>
<evidence type="ECO:0000256" key="12">
    <source>
        <dbReference type="ARBA" id="ARBA00023034"/>
    </source>
</evidence>
<evidence type="ECO:0000256" key="1">
    <source>
        <dbReference type="ARBA" id="ARBA00004477"/>
    </source>
</evidence>
<name>A0A6J1SVB3_FRAOC</name>
<dbReference type="GO" id="GO:0008203">
    <property type="term" value="P:cholesterol metabolic process"/>
    <property type="evidence" value="ECO:0007669"/>
    <property type="project" value="UniProtKB-KW"/>
</dbReference>
<protein>
    <recommendedName>
        <fullName evidence="5">Sterol regulatory element-binding protein cleavage-activating protein</fullName>
    </recommendedName>
</protein>
<dbReference type="CTD" id="22937"/>
<feature type="transmembrane region" description="Helical" evidence="21">
    <location>
        <begin position="392"/>
        <end position="413"/>
    </location>
</feature>
<dbReference type="GO" id="GO:0000139">
    <property type="term" value="C:Golgi membrane"/>
    <property type="evidence" value="ECO:0007669"/>
    <property type="project" value="UniProtKB-SubCell"/>
</dbReference>
<keyword evidence="12" id="KW-0333">Golgi apparatus</keyword>
<dbReference type="RefSeq" id="XP_026284817.1">
    <property type="nucleotide sequence ID" value="XM_026429032.2"/>
</dbReference>
<evidence type="ECO:0000313" key="24">
    <source>
        <dbReference type="RefSeq" id="XP_026284817.1"/>
    </source>
</evidence>
<feature type="domain" description="SSD" evidence="22">
    <location>
        <begin position="287"/>
        <end position="445"/>
    </location>
</feature>
<keyword evidence="8 21" id="KW-0812">Transmembrane</keyword>
<dbReference type="KEGG" id="foc:113210863"/>
<organism evidence="23 24">
    <name type="scientific">Frankliniella occidentalis</name>
    <name type="common">Western flower thrips</name>
    <name type="synonym">Euthrips occidentalis</name>
    <dbReference type="NCBI Taxonomy" id="133901"/>
    <lineage>
        <taxon>Eukaryota</taxon>
        <taxon>Metazoa</taxon>
        <taxon>Ecdysozoa</taxon>
        <taxon>Arthropoda</taxon>
        <taxon>Hexapoda</taxon>
        <taxon>Insecta</taxon>
        <taxon>Pterygota</taxon>
        <taxon>Neoptera</taxon>
        <taxon>Paraneoptera</taxon>
        <taxon>Thysanoptera</taxon>
        <taxon>Terebrantia</taxon>
        <taxon>Thripoidea</taxon>
        <taxon>Thripidae</taxon>
        <taxon>Frankliniella</taxon>
    </lineage>
</organism>
<dbReference type="Pfam" id="PF24017">
    <property type="entry name" value="Beta-prop_SCAP"/>
    <property type="match status" value="1"/>
</dbReference>
<evidence type="ECO:0000256" key="20">
    <source>
        <dbReference type="PROSITE-ProRule" id="PRU00221"/>
    </source>
</evidence>
<feature type="repeat" description="WD" evidence="20">
    <location>
        <begin position="1203"/>
        <end position="1242"/>
    </location>
</feature>
<keyword evidence="13" id="KW-0443">Lipid metabolism</keyword>
<dbReference type="Gene3D" id="2.130.10.10">
    <property type="entry name" value="YVTN repeat-like/Quinoprotein amine dehydrogenase"/>
    <property type="match status" value="1"/>
</dbReference>
<evidence type="ECO:0000256" key="13">
    <source>
        <dbReference type="ARBA" id="ARBA00023098"/>
    </source>
</evidence>
<evidence type="ECO:0000259" key="22">
    <source>
        <dbReference type="PROSITE" id="PS50156"/>
    </source>
</evidence>
<dbReference type="InterPro" id="IPR036322">
    <property type="entry name" value="WD40_repeat_dom_sf"/>
</dbReference>
<keyword evidence="11 21" id="KW-1133">Transmembrane helix</keyword>
<dbReference type="Proteomes" id="UP000504606">
    <property type="component" value="Unplaced"/>
</dbReference>
<dbReference type="PROSITE" id="PS50082">
    <property type="entry name" value="WD_REPEATS_2"/>
    <property type="match status" value="1"/>
</dbReference>
<dbReference type="SMART" id="SM00320">
    <property type="entry name" value="WD40"/>
    <property type="match status" value="5"/>
</dbReference>
<dbReference type="InterPro" id="IPR057041">
    <property type="entry name" value="SCAP_N"/>
</dbReference>
<reference evidence="24" key="1">
    <citation type="submission" date="2025-08" db="UniProtKB">
        <authorList>
            <consortium name="RefSeq"/>
        </authorList>
    </citation>
    <scope>IDENTIFICATION</scope>
    <source>
        <tissue evidence="24">Whole organism</tissue>
    </source>
</reference>
<dbReference type="GO" id="GO:0005789">
    <property type="term" value="C:endoplasmic reticulum membrane"/>
    <property type="evidence" value="ECO:0007669"/>
    <property type="project" value="UniProtKB-SubCell"/>
</dbReference>
<feature type="transmembrane region" description="Helical" evidence="21">
    <location>
        <begin position="316"/>
        <end position="340"/>
    </location>
</feature>
<feature type="transmembrane region" description="Helical" evidence="21">
    <location>
        <begin position="288"/>
        <end position="304"/>
    </location>
</feature>
<sequence length="1333" mass="149349">MAPARVREGPSSKSLPERVGQLYYAYGLFCASHPVAFLLFASAIVTLCCYPLVNLPLPGNVPQPYASYTSNQSGYEGGPTPVWYSGAPVCYIQQIVIKTAVSPWNDKLVLTDAFRGPLSEVFALLETIRNYEDVNSSRSLSHICLHVEAVKSRYTSESIHILPEYNCLVLSPANLWHQSYQEFQEDSSLLGTIFNYVNLQRSKISLAEISFGLNLKDTGIKRYPMRTRQRTLQYAITLLLQENDKLYINGLRKRLTTMFPLHQDSIVEDDDGPELHIYYPGEFNWKQLIPLMSLYFMFFLWVYFSVRKVDTIRSKIGFSICTVITILASLLMSIGVCSFFGHMLTINSREVYPYLAMVVGVENIFVLSKAMLHTPRDLDLKIRVAQGLSKEGWSITYNLLTEVTILTFGLFTFVPAIQRFCIFAVVGLLCDFFMQLAFFTSLLTVVSTTLGSGKYRHSVMQTPSTGSSFGSILRSKSHPRLNGIISQSTDRFPTIVVAPVHYAGQVLNKLPKRIQIVHFWANTRFVQRSFMVFMVSWIAFIAYNSDVLESFFQLDATDREWEKAAGSSSWQYEQNPQQYLATSAPVIDKQNISSFAHGFGEEDMNRLKPNRYDPWDRLSPYHWPTILSLYNVSVSGRYLSVLPAIRLSYVISPEVAVDLRNPNERPVQHFHWQTLAAALDPLDFSDGDQRSSGSSLDSIRGRKITELPLLPSSPMELFFLCLLCVVSVGVLAYCMVLLYRCVCSRNYAEWRSGWVNDPESTGSTDAHTEVVLEAIPLVLEGHPQEVECIASDGSIVVSTCLAGQIYAWDSVSGETLASVDRKRYFAMRDQHNGDLEESLLSDQEADLASQENNFANPMHQALHQRNTSGKDRRGSYSNGIIRTSNRSGDWSFPDLRSSINTNFSSLTSSSHSPSLEDSRSGYDFSSKYRELFQFHRRSCDLSGSTLDSEETHEDCSCGSLGSSPPKSLKSPQFYLDEFTTRKSSFESQNKSGRCDGANANVPPIWCIDCRENIVVLGCANGRLEFWEGASGRFKCLYEDPNLSGVTAVKLVGNRVVAARLSGFLDFLVLESYSKGRPIDWGFTAYRRTHVRSGSAGSLDWDAMVSRGEEEDIRCVRLHSTRAHQQPITVLQTEGGRVLTGSQDHTLKVFRLEDYLPLYTLHGHCGPITCLFIDCISPMTAGSGSQDGLLCVWDLLTGACMYSIQAHDGAILALTYSASYVISLGADDRLCVWERFQGHLLNTIWMVGLPHVGKAQAYCSSIAMLTHSLLVTSKQGSLIVWDVRAGDPVRLVRLGHADSCVFVKQLLLLRDSVVCDYANQLRIVRFPLATDKTE</sequence>
<dbReference type="OrthoDB" id="361494at2759"/>
<dbReference type="GO" id="GO:0032934">
    <property type="term" value="F:sterol binding"/>
    <property type="evidence" value="ECO:0007669"/>
    <property type="project" value="InterPro"/>
</dbReference>
<keyword evidence="9" id="KW-0677">Repeat</keyword>
<accession>A0A6J1SVB3</accession>